<sequence>MTRQRLRGRPRQLLALLAVGTLALAATATPAAADSDSKRHLVKPHTLNLTDLERDQAPLAALADQIQERVTKQRLAGFAGVAIDVATRQVTLYWKGAAPAPFIAGLSKANGVRMRTVSVPYSLAELDREARRIAQQNLSTVASVGPRADFTGLSVAVDRAAPSAVAASAAITSAIPLSFTTSPRTEPASRWADVTPYWSGNAIERPAGIGRVYRCSTAFAGKTTSNHSVMVTSYHCGANAEWKSPNSGWIVGNSNAGQASIDSMLISGSHYEGNMYVGDVNSNQGVPVYGAGNPALNSWVFASGSHSGASVVQVASVNTYINLSGIGTVGPGFHTVNTDGVASIGQGDSGGPIAQAVSVTGGTAIYGRGVITGGTPTTEGPCQGVQSSGRQCWRQTFHVNIYEVMARWGIMIGNSGGV</sequence>
<feature type="signal peptide" evidence="1">
    <location>
        <begin position="1"/>
        <end position="33"/>
    </location>
</feature>
<dbReference type="EMBL" id="BOOZ01000021">
    <property type="protein sequence ID" value="GIJ10458.1"/>
    <property type="molecule type" value="Genomic_DNA"/>
</dbReference>
<feature type="chain" id="PRO_5047360575" description="Streptogrisin C" evidence="1">
    <location>
        <begin position="34"/>
        <end position="418"/>
    </location>
</feature>
<dbReference type="InterPro" id="IPR033116">
    <property type="entry name" value="TRYPSIN_SER"/>
</dbReference>
<dbReference type="InterPro" id="IPR009003">
    <property type="entry name" value="Peptidase_S1_PA"/>
</dbReference>
<evidence type="ECO:0000313" key="3">
    <source>
        <dbReference type="Proteomes" id="UP000647017"/>
    </source>
</evidence>
<evidence type="ECO:0000256" key="1">
    <source>
        <dbReference type="SAM" id="SignalP"/>
    </source>
</evidence>
<keyword evidence="3" id="KW-1185">Reference proteome</keyword>
<keyword evidence="1" id="KW-0732">Signal</keyword>
<dbReference type="Gene3D" id="2.40.10.10">
    <property type="entry name" value="Trypsin-like serine proteases"/>
    <property type="match status" value="2"/>
</dbReference>
<accession>A0ABQ4HXT7</accession>
<evidence type="ECO:0008006" key="4">
    <source>
        <dbReference type="Google" id="ProtNLM"/>
    </source>
</evidence>
<dbReference type="Proteomes" id="UP000647017">
    <property type="component" value="Unassembled WGS sequence"/>
</dbReference>
<organism evidence="2 3">
    <name type="scientific">Micromonospora andamanensis</name>
    <dbReference type="NCBI Taxonomy" id="1287068"/>
    <lineage>
        <taxon>Bacteria</taxon>
        <taxon>Bacillati</taxon>
        <taxon>Actinomycetota</taxon>
        <taxon>Actinomycetes</taxon>
        <taxon>Micromonosporales</taxon>
        <taxon>Micromonosporaceae</taxon>
        <taxon>Micromonospora</taxon>
    </lineage>
</organism>
<gene>
    <name evidence="2" type="ORF">Van01_36720</name>
</gene>
<name>A0ABQ4HXT7_9ACTN</name>
<protein>
    <recommendedName>
        <fullName evidence="4">Streptogrisin C</fullName>
    </recommendedName>
</protein>
<reference evidence="2 3" key="1">
    <citation type="submission" date="2021-01" db="EMBL/GenBank/DDBJ databases">
        <title>Whole genome shotgun sequence of Verrucosispora andamanensis NBRC 109075.</title>
        <authorList>
            <person name="Komaki H."/>
            <person name="Tamura T."/>
        </authorList>
    </citation>
    <scope>NUCLEOTIDE SEQUENCE [LARGE SCALE GENOMIC DNA]</scope>
    <source>
        <strain evidence="2 3">NBRC 109075</strain>
    </source>
</reference>
<dbReference type="SUPFAM" id="SSF50494">
    <property type="entry name" value="Trypsin-like serine proteases"/>
    <property type="match status" value="1"/>
</dbReference>
<proteinExistence type="predicted"/>
<comment type="caution">
    <text evidence="2">The sequence shown here is derived from an EMBL/GenBank/DDBJ whole genome shotgun (WGS) entry which is preliminary data.</text>
</comment>
<evidence type="ECO:0000313" key="2">
    <source>
        <dbReference type="EMBL" id="GIJ10458.1"/>
    </source>
</evidence>
<dbReference type="InterPro" id="IPR043504">
    <property type="entry name" value="Peptidase_S1_PA_chymotrypsin"/>
</dbReference>
<dbReference type="PROSITE" id="PS00135">
    <property type="entry name" value="TRYPSIN_SER"/>
    <property type="match status" value="1"/>
</dbReference>